<evidence type="ECO:0000256" key="2">
    <source>
        <dbReference type="ARBA" id="ARBA00004613"/>
    </source>
</evidence>
<dbReference type="RefSeq" id="WP_150578003.1">
    <property type="nucleotide sequence ID" value="NZ_CABPSN010000009.1"/>
</dbReference>
<dbReference type="PROSITE" id="PS51318">
    <property type="entry name" value="TAT"/>
    <property type="match status" value="1"/>
</dbReference>
<dbReference type="Pfam" id="PF14496">
    <property type="entry name" value="NEL"/>
    <property type="match status" value="1"/>
</dbReference>
<name>A0A5E4YP56_9BURK</name>
<dbReference type="PROSITE" id="PS52053">
    <property type="entry name" value="NEL"/>
    <property type="match status" value="1"/>
</dbReference>
<dbReference type="SUPFAM" id="SSF52058">
    <property type="entry name" value="L domain-like"/>
    <property type="match status" value="1"/>
</dbReference>
<comment type="similarity">
    <text evidence="3 11">Belongs to the LRR-containing bacterial E3 ligase family.</text>
</comment>
<keyword evidence="7" id="KW-0677">Repeat</keyword>
<dbReference type="Gene3D" id="3.80.10.10">
    <property type="entry name" value="Ribonuclease Inhibitor"/>
    <property type="match status" value="1"/>
</dbReference>
<evidence type="ECO:0000256" key="7">
    <source>
        <dbReference type="ARBA" id="ARBA00022737"/>
    </source>
</evidence>
<dbReference type="Gene3D" id="1.20.1270.130">
    <property type="entry name" value="Shigella T3SS effector IpaH domain"/>
    <property type="match status" value="1"/>
</dbReference>
<dbReference type="SMART" id="SM00369">
    <property type="entry name" value="LRR_TYP"/>
    <property type="match status" value="3"/>
</dbReference>
<dbReference type="Proteomes" id="UP000366819">
    <property type="component" value="Unassembled WGS sequence"/>
</dbReference>
<dbReference type="OrthoDB" id="8727280at2"/>
<feature type="active site" description="Glycyl thioester intermediate" evidence="11">
    <location>
        <position position="2283"/>
    </location>
</feature>
<dbReference type="Gene3D" id="1.20.58.360">
    <property type="entry name" value="Shigella T3SS effector IpaH defines"/>
    <property type="match status" value="1"/>
</dbReference>
<keyword evidence="10 11" id="KW-1035">Host cytoplasm</keyword>
<evidence type="ECO:0000256" key="1">
    <source>
        <dbReference type="ARBA" id="ARBA00004192"/>
    </source>
</evidence>
<feature type="domain" description="NEL" evidence="12">
    <location>
        <begin position="2200"/>
        <end position="2481"/>
    </location>
</feature>
<reference evidence="13 14" key="1">
    <citation type="submission" date="2019-08" db="EMBL/GenBank/DDBJ databases">
        <authorList>
            <person name="Peeters C."/>
        </authorList>
    </citation>
    <scope>NUCLEOTIDE SEQUENCE [LARGE SCALE GENOMIC DNA]</scope>
    <source>
        <strain evidence="13 14">LMG 31011</strain>
    </source>
</reference>
<evidence type="ECO:0000256" key="8">
    <source>
        <dbReference type="ARBA" id="ARBA00022786"/>
    </source>
</evidence>
<evidence type="ECO:0000259" key="12">
    <source>
        <dbReference type="PROSITE" id="PS52053"/>
    </source>
</evidence>
<evidence type="ECO:0000256" key="5">
    <source>
        <dbReference type="ARBA" id="ARBA00022614"/>
    </source>
</evidence>
<keyword evidence="6 11" id="KW-0808">Transferase</keyword>
<dbReference type="GO" id="GO:0061630">
    <property type="term" value="F:ubiquitin protein ligase activity"/>
    <property type="evidence" value="ECO:0007669"/>
    <property type="project" value="UniProtKB-EC"/>
</dbReference>
<dbReference type="GO" id="GO:0016567">
    <property type="term" value="P:protein ubiquitination"/>
    <property type="evidence" value="ECO:0007669"/>
    <property type="project" value="InterPro"/>
</dbReference>
<dbReference type="EMBL" id="CABPSN010000009">
    <property type="protein sequence ID" value="VVE50050.1"/>
    <property type="molecule type" value="Genomic_DNA"/>
</dbReference>
<accession>A0A5E4YP56</accession>
<keyword evidence="4 11" id="KW-0964">Secreted</keyword>
<evidence type="ECO:0000256" key="9">
    <source>
        <dbReference type="ARBA" id="ARBA00022843"/>
    </source>
</evidence>
<evidence type="ECO:0000256" key="6">
    <source>
        <dbReference type="ARBA" id="ARBA00022679"/>
    </source>
</evidence>
<dbReference type="GO" id="GO:0030430">
    <property type="term" value="C:host cell cytoplasm"/>
    <property type="evidence" value="ECO:0007669"/>
    <property type="project" value="UniProtKB-SubCell"/>
</dbReference>
<dbReference type="InterPro" id="IPR051071">
    <property type="entry name" value="LRR-bact_E3_ubiq_ligases"/>
</dbReference>
<evidence type="ECO:0000256" key="3">
    <source>
        <dbReference type="ARBA" id="ARBA00009868"/>
    </source>
</evidence>
<dbReference type="InterPro" id="IPR006311">
    <property type="entry name" value="TAT_signal"/>
</dbReference>
<comment type="subcellular location">
    <subcellularLocation>
        <location evidence="1">Host cytoplasm</location>
    </subcellularLocation>
    <subcellularLocation>
        <location evidence="2">Secreted</location>
    </subcellularLocation>
</comment>
<sequence length="2481" mass="273121">MLNISQSTAGLTATCRSSAADASPSRTMRTDAARTRPCAPDVDLAQTFRRDVLSLMALLGSATAIGTAGAPIIGSALALGGAFSALLRWGPTAEQARDAAFGQFMDELRAQGVCQKDVAKLADVDRSHPTQAAMFHAIFPEISLTAFTVWMKEIESADKHRLLDFGRIVLAVRGALNLSPHTDPDEVLRSLPVRYWALNAERAMKAQFDPVKVGQEKPVATLTREALTWLYGGFRPTSVDPLPVRAAREESRAVMNHDAADWLKLNDRRMLDLKCTGDALDNGAVSVAQRELRQRKAVLLAQKQAMKAGTESRQLDRRIQVLELSDRRLTEPNEEKRGVLTRELAALRKDIALWSLPKDERVAMQKRQRDEFAGFEPPTLIPPRHIVPILPIAPSVADDVFDVEPPLEMTTSAAARHGGMLQTVPRAMGYIGSAVRTLFSWGSTTHDATQTTFDEEAGRPLTVFAGVDPLADPLAHDLSLSADTGGASTNPKLGLSASVFGLAATSGILYTGYEWMRPEGAPPSAGPGEGSNATATDPALTTSQQALIAKLADRLHAGDDGVWGSTLEAIAGVVSNAPDPHAPDVVERVAALLRHDFNEIAAIQEDEANDDADDFSEFDVPDVAPDHRRLRRSVDSSTTAQRLTQMRDVAAGDRADTETVIDIIDAVDQYRHSVSGDDEKRLFGALQSHWRSDPSLEWLARAPESEQKLWLHYVQKARDRFDKFAQAIHHAQPLDVVYVAFAQSGLQGDPASWTVTYPAPVEGISPPIIVQQRLIDACLSGDSRRDPETFEGFLNGQPVTAAQTALMRTLLRGQACRTTPQARFKAIESSIPSLQTPFATFLEGELHRDILEAKLKGHLTGGRDAWIQGLRLMQDAMHDAPDVEVGALRLAPPGMSEIPLLPWLVFARKDNKRKDADHCVVLYRPEEKAWSVFDNRQALYQYLDLPRLRKSLSREMEKPTPSSPATVTVNDDALRTLPQVALEAVAPRDRQALRKFLDSQSENPAHWKPEFLQFSPYDGARLPIRLEAWARRQLDRLATQLDPMTKVPGLPAQLADALALDQRFQAYEAEHLPPLREFTRRTESDKLTRGLRGVEGKSGDGLPDLGAVDADSVSILFNGQNMTVTDWVLEGYRHHGDGVFASTNNFQRDAQIVASDAAVAERLSTPDFKESLERNLRSTYAGDAYIAHLRQWLTSDDPTAETFRHLTQVAIRAKLQVTISMDTASGRLPPADAAWLNGLVGGLPGRVAVGDAFISELYVAGRRIPGVLVLSQRKRVGPDTVGKAPLRTDYVWLPEGPYGSELLPLTAYREGLHRTPYDDDLLGRVLTKDRKVVDDALRYGKGIGASQMHTVALNDFGSFGDQRLLDRIDETQESTTSRSEVVWEQVVKGVRLALLPVCIAPTGGAGIALCGVGTAALAGVDLMSAYENIQRGEIDAALLDVAFLWADALDIGAGLRIMDPRRLLAWAGKSHFANAADVTEVLNKVKGQRAAFDDLGHLRDTLATHGIDVGNVDPTPVRTGPVSGGVRYERDGRSYIRDGGRTFEVFSDNAWATIRVRDPQRANAPGIPVTFRDGRWQWDDAGLLGGGPTAAKRARTIDASSFLLDLGLAPRDVNVFLNAFVFPPGVAAMRRIEVAQEIHATGKVPGWAFNYVRASERGRVFGWTGQSPAEVLGKAGTVGDAQQSLYRSEFEFPKPEMWAWFDLEAVQGGKPMWAAAFARSYEGMFSAEEVLVAKGVFEDIGAARRYLNAFESLDTATRHRLVTDRMSGRTPSWAYPYIKPNDAWLLLSRDGLSAEQILVATGDFLSEADVHAYLGKFEFPLGALGAERRTWLAQRRLITGSTPREFAIYLREPISMEVSGAKMLANAGIFNTLKEAGDYLAQFRPLTRVSGKLSVDEAKQIALTRILEGAPPAWAFPMVEPENVLALFGPNRIPRGIESLSVLQHTSATLVLPDVMPHLKSLRIEGNVDLTLPKSLPSVERFVVKRAVVPREFRLPVMGRAITVVVDGTNANTLRIPYECQSLTMLGVDGNLSLRSFEIESMPEGAGAAEPSQLLSIEINNNPRLQQVDLPLDLPDLGTLNLARNDLTRLPLTGDHRLPSLMRLNLARNRIATLTDVPALPGLQTLTLTTNQFANIPHVVASWRSVVPTHSLFGRPLIVDMAGNPIPEQRILEWQQRPAVPNGAQVYFSMGNTFQIAARPLADAVSDWFDPAVQAMHRQLWEGFAKETNAPDFSQFLDRLRRTVNYESASFRSRARKFITELEADRSFREKIFPVSLCSTESCEDRVTYTFGQMKQAWLAHAVTKGVYDDDPKLFKATMLGLYRLHLLELIAREKVPTLAYVDEIEVFLAYQVKLRGALALPTDATEMRYFGVSGVTEADLKAAKERVLREEEKDFPKYLANSGPVQALLERRWPEEFAAARDQLTDSMDPDVFQQRVKDHLRDDGLDNDADALRGAGPGVLQTRTYEAYRPLIDRLLAMG</sequence>
<dbReference type="InterPro" id="IPR032675">
    <property type="entry name" value="LRR_dom_sf"/>
</dbReference>
<dbReference type="PROSITE" id="PS51450">
    <property type="entry name" value="LRR"/>
    <property type="match status" value="1"/>
</dbReference>
<keyword evidence="9 11" id="KW-0832">Ubl conjugation</keyword>
<dbReference type="GO" id="GO:0005576">
    <property type="term" value="C:extracellular region"/>
    <property type="evidence" value="ECO:0007669"/>
    <property type="project" value="UniProtKB-SubCell"/>
</dbReference>
<dbReference type="PANTHER" id="PTHR47114">
    <property type="match status" value="1"/>
</dbReference>
<gene>
    <name evidence="13" type="ORF">PAQ31011_04652</name>
</gene>
<dbReference type="EC" id="2.3.2.27" evidence="13"/>
<keyword evidence="8 11" id="KW-0833">Ubl conjugation pathway</keyword>
<proteinExistence type="inferred from homology"/>
<organism evidence="13 14">
    <name type="scientific">Pandoraea aquatica</name>
    <dbReference type="NCBI Taxonomy" id="2508290"/>
    <lineage>
        <taxon>Bacteria</taxon>
        <taxon>Pseudomonadati</taxon>
        <taxon>Pseudomonadota</taxon>
        <taxon>Betaproteobacteria</taxon>
        <taxon>Burkholderiales</taxon>
        <taxon>Burkholderiaceae</taxon>
        <taxon>Pandoraea</taxon>
    </lineage>
</organism>
<keyword evidence="13" id="KW-0012">Acyltransferase</keyword>
<dbReference type="InterPro" id="IPR003591">
    <property type="entry name" value="Leu-rich_rpt_typical-subtyp"/>
</dbReference>
<evidence type="ECO:0000256" key="11">
    <source>
        <dbReference type="PROSITE-ProRule" id="PRU01398"/>
    </source>
</evidence>
<dbReference type="InterPro" id="IPR001611">
    <property type="entry name" value="Leu-rich_rpt"/>
</dbReference>
<comment type="PTM">
    <text evidence="11">Ubiquitinated in the presence of host E1 ubiquitin-activating enzyme, E2 ubiquitin-conjugating enzyme and ubiquitin.</text>
</comment>
<evidence type="ECO:0000313" key="14">
    <source>
        <dbReference type="Proteomes" id="UP000366819"/>
    </source>
</evidence>
<dbReference type="InterPro" id="IPR029487">
    <property type="entry name" value="NEL_dom"/>
</dbReference>
<keyword evidence="14" id="KW-1185">Reference proteome</keyword>
<evidence type="ECO:0000256" key="10">
    <source>
        <dbReference type="ARBA" id="ARBA00023200"/>
    </source>
</evidence>
<evidence type="ECO:0000313" key="13">
    <source>
        <dbReference type="EMBL" id="VVE50050.1"/>
    </source>
</evidence>
<dbReference type="Gene3D" id="1.20.58.90">
    <property type="match status" value="1"/>
</dbReference>
<dbReference type="PANTHER" id="PTHR47114:SF2">
    <property type="entry name" value="OLIGODENDROCYTE-MYELIN GLYCOPROTEIN"/>
    <property type="match status" value="1"/>
</dbReference>
<protein>
    <submittedName>
        <fullName evidence="13">Putative E3 ubiquitin-protein ligase ipaH7.8</fullName>
        <ecNumber evidence="13">2.3.2.27</ecNumber>
    </submittedName>
</protein>
<evidence type="ECO:0000256" key="4">
    <source>
        <dbReference type="ARBA" id="ARBA00022525"/>
    </source>
</evidence>
<keyword evidence="5" id="KW-0433">Leucine-rich repeat</keyword>